<dbReference type="EMBL" id="LAZR01054534">
    <property type="protein sequence ID" value="KKK78335.1"/>
    <property type="molecule type" value="Genomic_DNA"/>
</dbReference>
<gene>
    <name evidence="1" type="ORF">LCGC14_2844590</name>
</gene>
<comment type="caution">
    <text evidence="1">The sequence shown here is derived from an EMBL/GenBank/DDBJ whole genome shotgun (WGS) entry which is preliminary data.</text>
</comment>
<evidence type="ECO:0000313" key="1">
    <source>
        <dbReference type="EMBL" id="KKK78335.1"/>
    </source>
</evidence>
<reference evidence="1" key="1">
    <citation type="journal article" date="2015" name="Nature">
        <title>Complex archaea that bridge the gap between prokaryotes and eukaryotes.</title>
        <authorList>
            <person name="Spang A."/>
            <person name="Saw J.H."/>
            <person name="Jorgensen S.L."/>
            <person name="Zaremba-Niedzwiedzka K."/>
            <person name="Martijn J."/>
            <person name="Lind A.E."/>
            <person name="van Eijk R."/>
            <person name="Schleper C."/>
            <person name="Guy L."/>
            <person name="Ettema T.J."/>
        </authorList>
    </citation>
    <scope>NUCLEOTIDE SEQUENCE</scope>
</reference>
<proteinExistence type="predicted"/>
<name>A0A0F8YWU2_9ZZZZ</name>
<sequence>LVEGGPDAYSKPSEQLDYIQGLIEGQADEGACYIAVNVDAFGEEVPTTTVVEWKNGETQLRVLSGDRLTYWLEKYSLGELYRSGELEGME</sequence>
<dbReference type="AlphaFoldDB" id="A0A0F8YWU2"/>
<accession>A0A0F8YWU2</accession>
<organism evidence="1">
    <name type="scientific">marine sediment metagenome</name>
    <dbReference type="NCBI Taxonomy" id="412755"/>
    <lineage>
        <taxon>unclassified sequences</taxon>
        <taxon>metagenomes</taxon>
        <taxon>ecological metagenomes</taxon>
    </lineage>
</organism>
<protein>
    <submittedName>
        <fullName evidence="1">Uncharacterized protein</fullName>
    </submittedName>
</protein>
<feature type="non-terminal residue" evidence="1">
    <location>
        <position position="1"/>
    </location>
</feature>